<dbReference type="EMBL" id="MU150230">
    <property type="protein sequence ID" value="KAF9469219.1"/>
    <property type="molecule type" value="Genomic_DNA"/>
</dbReference>
<evidence type="ECO:0000313" key="15">
    <source>
        <dbReference type="EMBL" id="KAF9469219.1"/>
    </source>
</evidence>
<feature type="compositionally biased region" description="Polar residues" evidence="10">
    <location>
        <begin position="149"/>
        <end position="162"/>
    </location>
</feature>
<proteinExistence type="inferred from homology"/>
<keyword evidence="5 9" id="KW-0863">Zinc-finger</keyword>
<comment type="function">
    <text evidence="9">As part of the replication protein A (RPA/RP-A), a single-stranded DNA-binding heterotrimeric complex, may play an essential role in DNA replication, recombination and repair. Binds and stabilizes single-stranded DNA intermediates, preventing complementary DNA reannealing and recruiting different proteins involved in DNA metabolism.</text>
</comment>
<dbReference type="Proteomes" id="UP000807353">
    <property type="component" value="Unassembled WGS sequence"/>
</dbReference>
<dbReference type="GO" id="GO:0007004">
    <property type="term" value="P:telomere maintenance via telomerase"/>
    <property type="evidence" value="ECO:0007669"/>
    <property type="project" value="UniProtKB-ARBA"/>
</dbReference>
<dbReference type="CDD" id="cd04475">
    <property type="entry name" value="RPA1_DBD_B"/>
    <property type="match status" value="1"/>
</dbReference>
<dbReference type="SUPFAM" id="SSF50249">
    <property type="entry name" value="Nucleic acid-binding proteins"/>
    <property type="match status" value="4"/>
</dbReference>
<evidence type="ECO:0000256" key="10">
    <source>
        <dbReference type="SAM" id="MobiDB-lite"/>
    </source>
</evidence>
<feature type="region of interest" description="Disordered" evidence="10">
    <location>
        <begin position="115"/>
        <end position="180"/>
    </location>
</feature>
<dbReference type="GO" id="GO:0000781">
    <property type="term" value="C:chromosome, telomeric region"/>
    <property type="evidence" value="ECO:0007669"/>
    <property type="project" value="UniProtKB-ARBA"/>
</dbReference>
<comment type="similarity">
    <text evidence="2 9">Belongs to the replication factor A protein 1 family.</text>
</comment>
<keyword evidence="4 9" id="KW-0479">Metal-binding</keyword>
<dbReference type="CDD" id="cd04476">
    <property type="entry name" value="RPA1_DBD_C"/>
    <property type="match status" value="1"/>
</dbReference>
<evidence type="ECO:0000256" key="2">
    <source>
        <dbReference type="ARBA" id="ARBA00005690"/>
    </source>
</evidence>
<feature type="domain" description="Replication protein A OB" evidence="14">
    <location>
        <begin position="297"/>
        <end position="393"/>
    </location>
</feature>
<dbReference type="GO" id="GO:0006281">
    <property type="term" value="P:DNA repair"/>
    <property type="evidence" value="ECO:0007669"/>
    <property type="project" value="InterPro"/>
</dbReference>
<evidence type="ECO:0000256" key="7">
    <source>
        <dbReference type="ARBA" id="ARBA00023125"/>
    </source>
</evidence>
<evidence type="ECO:0000256" key="4">
    <source>
        <dbReference type="ARBA" id="ARBA00022723"/>
    </source>
</evidence>
<dbReference type="Gene3D" id="2.40.50.140">
    <property type="entry name" value="Nucleic acid-binding proteins"/>
    <property type="match status" value="4"/>
</dbReference>
<gene>
    <name evidence="15" type="ORF">BDZ94DRAFT_1207242</name>
</gene>
<dbReference type="InterPro" id="IPR004591">
    <property type="entry name" value="Rfa1"/>
</dbReference>
<protein>
    <recommendedName>
        <fullName evidence="9">Replication protein A subunit</fullName>
    </recommendedName>
</protein>
<keyword evidence="3 9" id="KW-0235">DNA replication</keyword>
<dbReference type="InterPro" id="IPR047192">
    <property type="entry name" value="Euk_RPA1_DBD_C"/>
</dbReference>
<evidence type="ECO:0000256" key="8">
    <source>
        <dbReference type="ARBA" id="ARBA00023242"/>
    </source>
</evidence>
<organism evidence="15 16">
    <name type="scientific">Collybia nuda</name>
    <dbReference type="NCBI Taxonomy" id="64659"/>
    <lineage>
        <taxon>Eukaryota</taxon>
        <taxon>Fungi</taxon>
        <taxon>Dikarya</taxon>
        <taxon>Basidiomycota</taxon>
        <taxon>Agaricomycotina</taxon>
        <taxon>Agaricomycetes</taxon>
        <taxon>Agaricomycetidae</taxon>
        <taxon>Agaricales</taxon>
        <taxon>Tricholomatineae</taxon>
        <taxon>Clitocybaceae</taxon>
        <taxon>Collybia</taxon>
    </lineage>
</organism>
<dbReference type="InterPro" id="IPR007199">
    <property type="entry name" value="Rep_factor-A_N"/>
</dbReference>
<reference evidence="15" key="1">
    <citation type="submission" date="2020-11" db="EMBL/GenBank/DDBJ databases">
        <authorList>
            <consortium name="DOE Joint Genome Institute"/>
            <person name="Ahrendt S."/>
            <person name="Riley R."/>
            <person name="Andreopoulos W."/>
            <person name="Labutti K."/>
            <person name="Pangilinan J."/>
            <person name="Ruiz-Duenas F.J."/>
            <person name="Barrasa J.M."/>
            <person name="Sanchez-Garcia M."/>
            <person name="Camarero S."/>
            <person name="Miyauchi S."/>
            <person name="Serrano A."/>
            <person name="Linde D."/>
            <person name="Babiker R."/>
            <person name="Drula E."/>
            <person name="Ayuso-Fernandez I."/>
            <person name="Pacheco R."/>
            <person name="Padilla G."/>
            <person name="Ferreira P."/>
            <person name="Barriuso J."/>
            <person name="Kellner H."/>
            <person name="Castanera R."/>
            <person name="Alfaro M."/>
            <person name="Ramirez L."/>
            <person name="Pisabarro A.G."/>
            <person name="Kuo A."/>
            <person name="Tritt A."/>
            <person name="Lipzen A."/>
            <person name="He G."/>
            <person name="Yan M."/>
            <person name="Ng V."/>
            <person name="Cullen D."/>
            <person name="Martin F."/>
            <person name="Rosso M.-N."/>
            <person name="Henrissat B."/>
            <person name="Hibbett D."/>
            <person name="Martinez A.T."/>
            <person name="Grigoriev I.V."/>
        </authorList>
    </citation>
    <scope>NUCLEOTIDE SEQUENCE</scope>
    <source>
        <strain evidence="15">CBS 247.69</strain>
    </source>
</reference>
<dbReference type="PANTHER" id="PTHR47165:SF4">
    <property type="entry name" value="OS03G0429900 PROTEIN"/>
    <property type="match status" value="1"/>
</dbReference>
<evidence type="ECO:0000259" key="13">
    <source>
        <dbReference type="Pfam" id="PF08646"/>
    </source>
</evidence>
<dbReference type="GO" id="GO:0003677">
    <property type="term" value="F:DNA binding"/>
    <property type="evidence" value="ECO:0007669"/>
    <property type="project" value="UniProtKB-KW"/>
</dbReference>
<dbReference type="OrthoDB" id="1751331at2759"/>
<name>A0A9P5YH70_9AGAR</name>
<evidence type="ECO:0000259" key="12">
    <source>
        <dbReference type="Pfam" id="PF04057"/>
    </source>
</evidence>
<evidence type="ECO:0000259" key="14">
    <source>
        <dbReference type="Pfam" id="PF16900"/>
    </source>
</evidence>
<evidence type="ECO:0000259" key="11">
    <source>
        <dbReference type="Pfam" id="PF01336"/>
    </source>
</evidence>
<comment type="caution">
    <text evidence="15">The sequence shown here is derived from an EMBL/GenBank/DDBJ whole genome shotgun (WGS) entry which is preliminary data.</text>
</comment>
<dbReference type="Pfam" id="PF08646">
    <property type="entry name" value="Rep_fac-A_C"/>
    <property type="match status" value="1"/>
</dbReference>
<keyword evidence="8 9" id="KW-0539">Nucleus</keyword>
<dbReference type="GO" id="GO:0006310">
    <property type="term" value="P:DNA recombination"/>
    <property type="evidence" value="ECO:0007669"/>
    <property type="project" value="InterPro"/>
</dbReference>
<evidence type="ECO:0000256" key="9">
    <source>
        <dbReference type="RuleBase" id="RU364130"/>
    </source>
</evidence>
<dbReference type="AlphaFoldDB" id="A0A9P5YH70"/>
<comment type="subcellular location">
    <subcellularLocation>
        <location evidence="1 9">Nucleus</location>
    </subcellularLocation>
</comment>
<sequence length="611" mass="67493">MVQLTAGSCYRLHHATVEEEEIFNTPHTIQFLSIKKVNAGASGAAPDRFRVIMSDGVYFIQAMLATQLNSMVNDNTIGKHTIAVVEKLTCNYVQEKRLIIILALRILEQSLEKIGDPKNITDAPPPTDSSPTSTIHPSAPGSSSTTSTAQHRSSNASSRQQPSVPPPDKSGRGPIFPIEGLSPYQSNWTIKARVTQKSEIREWSNMRGEGKLFNVTLMDESGEIRGTAFNLAVEELYPKLEEGKVYYISKARVNLAKKKFSNLNNDYELSFERHTEVEECLETANVPMIKYNFVALSGLEDIPKDSTCDIIGIVKEASDVTEIVSKQQNRTIPKRELTLVDKSGFSVRLTLWGKQAEQFSAPDAPVIAFKGVKVGDFGGRSLSMISSSTMTINPDIDDCYALRGWYDSTGAGQSFQAHANTGGGGGGGLTGGFNRAEMRSINEVKEAQLGSSDKADYFSTRATIMHIKSDNISYPACQTPSCNKKVIEMGGNWKCEKCDKSFPSPDHRYIMSLAVADWSGQAWLQGFNDVGVAVFGMPANELVDIKERDDAKYNIILHKANCKTYNFACRAKQDDYNGQPRTRYGITRISPLNYKEEAMALRDLLHTAWAR</sequence>
<evidence type="ECO:0000256" key="6">
    <source>
        <dbReference type="ARBA" id="ARBA00022833"/>
    </source>
</evidence>
<comment type="subunit">
    <text evidence="9">Component of the heterotrimeric canonical replication protein A complex (RPA).</text>
</comment>
<feature type="domain" description="Replication factor A C-terminal" evidence="13">
    <location>
        <begin position="457"/>
        <end position="600"/>
    </location>
</feature>
<dbReference type="NCBIfam" id="TIGR00617">
    <property type="entry name" value="rpa1"/>
    <property type="match status" value="1"/>
</dbReference>
<keyword evidence="6 9" id="KW-0862">Zinc</keyword>
<keyword evidence="16" id="KW-1185">Reference proteome</keyword>
<evidence type="ECO:0000256" key="3">
    <source>
        <dbReference type="ARBA" id="ARBA00022705"/>
    </source>
</evidence>
<dbReference type="InterPro" id="IPR004365">
    <property type="entry name" value="NA-bd_OB_tRNA"/>
</dbReference>
<dbReference type="GO" id="GO:0005662">
    <property type="term" value="C:DNA replication factor A complex"/>
    <property type="evidence" value="ECO:0007669"/>
    <property type="project" value="UniProtKB-ARBA"/>
</dbReference>
<dbReference type="Pfam" id="PF04057">
    <property type="entry name" value="Rep-A_N"/>
    <property type="match status" value="1"/>
</dbReference>
<evidence type="ECO:0000256" key="1">
    <source>
        <dbReference type="ARBA" id="ARBA00004123"/>
    </source>
</evidence>
<dbReference type="GO" id="GO:0008270">
    <property type="term" value="F:zinc ion binding"/>
    <property type="evidence" value="ECO:0007669"/>
    <property type="project" value="UniProtKB-KW"/>
</dbReference>
<keyword evidence="7 9" id="KW-0238">DNA-binding</keyword>
<dbReference type="CDD" id="cd04474">
    <property type="entry name" value="RPA1_DBD_A"/>
    <property type="match status" value="1"/>
</dbReference>
<feature type="compositionally biased region" description="Low complexity" evidence="10">
    <location>
        <begin position="129"/>
        <end position="148"/>
    </location>
</feature>
<dbReference type="Pfam" id="PF16900">
    <property type="entry name" value="REPA_OB_2"/>
    <property type="match status" value="1"/>
</dbReference>
<dbReference type="CDD" id="cd04477">
    <property type="entry name" value="RPA1N"/>
    <property type="match status" value="1"/>
</dbReference>
<accession>A0A9P5YH70</accession>
<dbReference type="InterPro" id="IPR012340">
    <property type="entry name" value="NA-bd_OB-fold"/>
</dbReference>
<dbReference type="PANTHER" id="PTHR47165">
    <property type="entry name" value="OS03G0429900 PROTEIN"/>
    <property type="match status" value="1"/>
</dbReference>
<dbReference type="InterPro" id="IPR031657">
    <property type="entry name" value="REPA_OB_2"/>
</dbReference>
<dbReference type="FunFam" id="2.40.50.140:FF:000064">
    <property type="entry name" value="Replication protein A subunit"/>
    <property type="match status" value="1"/>
</dbReference>
<evidence type="ECO:0000313" key="16">
    <source>
        <dbReference type="Proteomes" id="UP000807353"/>
    </source>
</evidence>
<dbReference type="FunFam" id="2.40.50.140:FF:000090">
    <property type="entry name" value="Replication protein A subunit"/>
    <property type="match status" value="1"/>
</dbReference>
<dbReference type="InterPro" id="IPR013955">
    <property type="entry name" value="Rep_factor-A_C"/>
</dbReference>
<evidence type="ECO:0000256" key="5">
    <source>
        <dbReference type="ARBA" id="ARBA00022771"/>
    </source>
</evidence>
<feature type="domain" description="Replication factor-A protein 1 N-terminal" evidence="12">
    <location>
        <begin position="25"/>
        <end position="108"/>
    </location>
</feature>
<feature type="domain" description="OB" evidence="11">
    <location>
        <begin position="188"/>
        <end position="267"/>
    </location>
</feature>
<dbReference type="Pfam" id="PF01336">
    <property type="entry name" value="tRNA_anti-codon"/>
    <property type="match status" value="1"/>
</dbReference>
<dbReference type="GO" id="GO:0006260">
    <property type="term" value="P:DNA replication"/>
    <property type="evidence" value="ECO:0007669"/>
    <property type="project" value="UniProtKB-KW"/>
</dbReference>
<dbReference type="FunFam" id="2.40.50.140:FF:000041">
    <property type="entry name" value="Replication protein A subunit"/>
    <property type="match status" value="1"/>
</dbReference>